<dbReference type="RefSeq" id="XP_040640017.1">
    <property type="nucleotide sequence ID" value="XM_040778430.1"/>
</dbReference>
<dbReference type="EMBL" id="KK088418">
    <property type="protein sequence ID" value="EYE96329.1"/>
    <property type="molecule type" value="Genomic_DNA"/>
</dbReference>
<dbReference type="GeneID" id="63693554"/>
<evidence type="ECO:0000313" key="1">
    <source>
        <dbReference type="EMBL" id="EYE96329.1"/>
    </source>
</evidence>
<keyword evidence="2" id="KW-1185">Reference proteome</keyword>
<organism evidence="1 2">
    <name type="scientific">Aspergillus ruber (strain CBS 135680)</name>
    <dbReference type="NCBI Taxonomy" id="1388766"/>
    <lineage>
        <taxon>Eukaryota</taxon>
        <taxon>Fungi</taxon>
        <taxon>Dikarya</taxon>
        <taxon>Ascomycota</taxon>
        <taxon>Pezizomycotina</taxon>
        <taxon>Eurotiomycetes</taxon>
        <taxon>Eurotiomycetidae</taxon>
        <taxon>Eurotiales</taxon>
        <taxon>Aspergillaceae</taxon>
        <taxon>Aspergillus</taxon>
        <taxon>Aspergillus subgen. Aspergillus</taxon>
    </lineage>
</organism>
<name>A0A017SI35_ASPRC</name>
<protein>
    <submittedName>
        <fullName evidence="1">Uncharacterized protein</fullName>
    </submittedName>
</protein>
<dbReference type="AlphaFoldDB" id="A0A017SI35"/>
<sequence>MNMMSQPGFSRIVPRVLLSCISRQDTYLSQPGSSRIVPRVLVSCISRQDTYPKCLPSTHMLNDHPGPLYITSKVSRPLQAP</sequence>
<reference evidence="2" key="1">
    <citation type="journal article" date="2014" name="Nat. Commun.">
        <title>Genomic adaptations of the halophilic Dead Sea filamentous fungus Eurotium rubrum.</title>
        <authorList>
            <person name="Kis-Papo T."/>
            <person name="Weig A.R."/>
            <person name="Riley R."/>
            <person name="Persoh D."/>
            <person name="Salamov A."/>
            <person name="Sun H."/>
            <person name="Lipzen A."/>
            <person name="Wasser S.P."/>
            <person name="Rambold G."/>
            <person name="Grigoriev I.V."/>
            <person name="Nevo E."/>
        </authorList>
    </citation>
    <scope>NUCLEOTIDE SEQUENCE [LARGE SCALE GENOMIC DNA]</scope>
    <source>
        <strain evidence="2">CBS 135680</strain>
    </source>
</reference>
<accession>A0A017SI35</accession>
<proteinExistence type="predicted"/>
<dbReference type="Proteomes" id="UP000019804">
    <property type="component" value="Unassembled WGS sequence"/>
</dbReference>
<dbReference type="HOGENOM" id="CLU_2573506_0_0_1"/>
<gene>
    <name evidence="1" type="ORF">EURHEDRAFT_349592</name>
</gene>
<evidence type="ECO:0000313" key="2">
    <source>
        <dbReference type="Proteomes" id="UP000019804"/>
    </source>
</evidence>